<keyword evidence="1" id="KW-0175">Coiled coil</keyword>
<evidence type="ECO:0000313" key="3">
    <source>
        <dbReference type="Proteomes" id="UP001162131"/>
    </source>
</evidence>
<feature type="coiled-coil region" evidence="1">
    <location>
        <begin position="195"/>
        <end position="244"/>
    </location>
</feature>
<sequence>MERRRSVDISDKDLEKAISTIEELNEMIDHLEQQRVEQEENGDYLEADISYHRILQLRKTVAEKQRSALKSRQNTEMIEVETNYSKEYSDLVQAWQNAFSDYKQACKETEASLIAKQETEFEEEKKRLENTVPMIPKHSPEYLNLSKILQTLVRNKNYQEAHRIRNQLNNLDCGKSDEWQEERSRKIELKLDCIRRRHEKELENAKQKVRLGFEELKKKQAAEFAELTKRYQNLKKSLTNQQKLQANKLNDTTKRRGTMDVQNLARMLSKSNLTSRIISREGSKLI</sequence>
<evidence type="ECO:0000313" key="2">
    <source>
        <dbReference type="EMBL" id="CAG9317919.1"/>
    </source>
</evidence>
<gene>
    <name evidence="2" type="ORF">BSTOLATCC_MIC20224</name>
</gene>
<dbReference type="PANTHER" id="PTHR47026">
    <property type="entry name" value="PIGMENTOSA GTPASE REGULATOR-LIKE PROTEIN, PUTATIVE-RELATED"/>
    <property type="match status" value="1"/>
</dbReference>
<accession>A0AAU9IXL6</accession>
<dbReference type="AlphaFoldDB" id="A0AAU9IXL6"/>
<comment type="caution">
    <text evidence="2">The sequence shown here is derived from an EMBL/GenBank/DDBJ whole genome shotgun (WGS) entry which is preliminary data.</text>
</comment>
<feature type="coiled-coil region" evidence="1">
    <location>
        <begin position="14"/>
        <end position="48"/>
    </location>
</feature>
<reference evidence="2" key="1">
    <citation type="submission" date="2021-09" db="EMBL/GenBank/DDBJ databases">
        <authorList>
            <consortium name="AG Swart"/>
            <person name="Singh M."/>
            <person name="Singh A."/>
            <person name="Seah K."/>
            <person name="Emmerich C."/>
        </authorList>
    </citation>
    <scope>NUCLEOTIDE SEQUENCE</scope>
    <source>
        <strain evidence="2">ATCC30299</strain>
    </source>
</reference>
<keyword evidence="3" id="KW-1185">Reference proteome</keyword>
<dbReference type="PANTHER" id="PTHR47026:SF2">
    <property type="entry name" value="FLAGELLAR ASSOCIATED PROTEIN"/>
    <property type="match status" value="1"/>
</dbReference>
<evidence type="ECO:0000256" key="1">
    <source>
        <dbReference type="SAM" id="Coils"/>
    </source>
</evidence>
<protein>
    <submittedName>
        <fullName evidence="2">Uncharacterized protein</fullName>
    </submittedName>
</protein>
<proteinExistence type="predicted"/>
<dbReference type="EMBL" id="CAJZBQ010000019">
    <property type="protein sequence ID" value="CAG9317919.1"/>
    <property type="molecule type" value="Genomic_DNA"/>
</dbReference>
<organism evidence="2 3">
    <name type="scientific">Blepharisma stoltei</name>
    <dbReference type="NCBI Taxonomy" id="1481888"/>
    <lineage>
        <taxon>Eukaryota</taxon>
        <taxon>Sar</taxon>
        <taxon>Alveolata</taxon>
        <taxon>Ciliophora</taxon>
        <taxon>Postciliodesmatophora</taxon>
        <taxon>Heterotrichea</taxon>
        <taxon>Heterotrichida</taxon>
        <taxon>Blepharismidae</taxon>
        <taxon>Blepharisma</taxon>
    </lineage>
</organism>
<name>A0AAU9IXL6_9CILI</name>
<dbReference type="Proteomes" id="UP001162131">
    <property type="component" value="Unassembled WGS sequence"/>
</dbReference>